<evidence type="ECO:0000256" key="9">
    <source>
        <dbReference type="ARBA" id="ARBA00023224"/>
    </source>
</evidence>
<keyword evidence="5 11" id="KW-1133">Transmembrane helix</keyword>
<evidence type="ECO:0000256" key="7">
    <source>
        <dbReference type="ARBA" id="ARBA00023136"/>
    </source>
</evidence>
<evidence type="ECO:0000313" key="13">
    <source>
        <dbReference type="Proteomes" id="UP000694941"/>
    </source>
</evidence>
<dbReference type="SUPFAM" id="SSF81321">
    <property type="entry name" value="Family A G protein-coupled receptor-like"/>
    <property type="match status" value="1"/>
</dbReference>
<dbReference type="PANTHER" id="PTHR24248:SF192">
    <property type="entry name" value="G-PROTEIN COUPLED RECEPTORS FAMILY 1 PROFILE DOMAIN-CONTAINING PROTEIN"/>
    <property type="match status" value="1"/>
</dbReference>
<feature type="transmembrane region" description="Helical" evidence="11">
    <location>
        <begin position="123"/>
        <end position="145"/>
    </location>
</feature>
<evidence type="ECO:0000256" key="1">
    <source>
        <dbReference type="ARBA" id="ARBA00004651"/>
    </source>
</evidence>
<evidence type="ECO:0000256" key="6">
    <source>
        <dbReference type="ARBA" id="ARBA00023040"/>
    </source>
</evidence>
<gene>
    <name evidence="14" type="primary">LOC111085899</name>
</gene>
<evidence type="ECO:0000256" key="3">
    <source>
        <dbReference type="ARBA" id="ARBA00022475"/>
    </source>
</evidence>
<feature type="transmembrane region" description="Helical" evidence="11">
    <location>
        <begin position="80"/>
        <end position="102"/>
    </location>
</feature>
<protein>
    <submittedName>
        <fullName evidence="14">Adenosine receptor A1-like</fullName>
    </submittedName>
</protein>
<reference evidence="14" key="1">
    <citation type="submission" date="2025-08" db="UniProtKB">
        <authorList>
            <consortium name="RefSeq"/>
        </authorList>
    </citation>
    <scope>IDENTIFICATION</scope>
    <source>
        <tissue evidence="14">Muscle</tissue>
    </source>
</reference>
<dbReference type="PROSITE" id="PS00237">
    <property type="entry name" value="G_PROTEIN_RECEP_F1_1"/>
    <property type="match status" value="1"/>
</dbReference>
<keyword evidence="8 10" id="KW-0675">Receptor</keyword>
<dbReference type="PANTHER" id="PTHR24248">
    <property type="entry name" value="ADRENERGIC RECEPTOR-RELATED G-PROTEIN COUPLED RECEPTOR"/>
    <property type="match status" value="1"/>
</dbReference>
<dbReference type="Pfam" id="PF00001">
    <property type="entry name" value="7tm_1"/>
    <property type="match status" value="1"/>
</dbReference>
<evidence type="ECO:0000256" key="5">
    <source>
        <dbReference type="ARBA" id="ARBA00022989"/>
    </source>
</evidence>
<dbReference type="PROSITE" id="PS50262">
    <property type="entry name" value="G_PROTEIN_RECEP_F1_2"/>
    <property type="match status" value="1"/>
</dbReference>
<dbReference type="GeneID" id="111085899"/>
<keyword evidence="7 11" id="KW-0472">Membrane</keyword>
<evidence type="ECO:0000256" key="11">
    <source>
        <dbReference type="SAM" id="Phobius"/>
    </source>
</evidence>
<evidence type="ECO:0000256" key="10">
    <source>
        <dbReference type="RuleBase" id="RU000688"/>
    </source>
</evidence>
<evidence type="ECO:0000256" key="4">
    <source>
        <dbReference type="ARBA" id="ARBA00022692"/>
    </source>
</evidence>
<feature type="transmembrane region" description="Helical" evidence="11">
    <location>
        <begin position="12"/>
        <end position="32"/>
    </location>
</feature>
<accession>A0ABM1SFK3</accession>
<dbReference type="InterPro" id="IPR000276">
    <property type="entry name" value="GPCR_Rhodpsn"/>
</dbReference>
<keyword evidence="9 10" id="KW-0807">Transducer</keyword>
<feature type="transmembrane region" description="Helical" evidence="11">
    <location>
        <begin position="44"/>
        <end position="65"/>
    </location>
</feature>
<dbReference type="Gene3D" id="1.20.1070.10">
    <property type="entry name" value="Rhodopsin 7-helix transmembrane proteins"/>
    <property type="match status" value="1"/>
</dbReference>
<sequence length="201" mass="22568">MFVSQLPIMYTVFEMIVAVFAVIGNLVVMVAFGLDRRVRKVTNYYILSLAMADFLVGLVGVPSAILTKLGLPEGNFSGCMTMLSLLVVLCTISILNLLAVSVDRYWAVLRPFSYQQIMTGRTVAIIVLVCWVLGSTIGFFPLFGWNSGPEPSGRCFFTQVMSYDFLVFLYFVTIIYPTLLMVFFYGKIYLVVLKQASIVFY</sequence>
<evidence type="ECO:0000256" key="8">
    <source>
        <dbReference type="ARBA" id="ARBA00023170"/>
    </source>
</evidence>
<organism evidence="13 14">
    <name type="scientific">Limulus polyphemus</name>
    <name type="common">Atlantic horseshoe crab</name>
    <dbReference type="NCBI Taxonomy" id="6850"/>
    <lineage>
        <taxon>Eukaryota</taxon>
        <taxon>Metazoa</taxon>
        <taxon>Ecdysozoa</taxon>
        <taxon>Arthropoda</taxon>
        <taxon>Chelicerata</taxon>
        <taxon>Merostomata</taxon>
        <taxon>Xiphosura</taxon>
        <taxon>Limulidae</taxon>
        <taxon>Limulus</taxon>
    </lineage>
</organism>
<feature type="transmembrane region" description="Helical" evidence="11">
    <location>
        <begin position="165"/>
        <end position="185"/>
    </location>
</feature>
<comment type="similarity">
    <text evidence="2 10">Belongs to the G-protein coupled receptor 1 family.</text>
</comment>
<keyword evidence="3" id="KW-1003">Cell membrane</keyword>
<keyword evidence="6 10" id="KW-0297">G-protein coupled receptor</keyword>
<dbReference type="InterPro" id="IPR017452">
    <property type="entry name" value="GPCR_Rhodpsn_7TM"/>
</dbReference>
<keyword evidence="4 10" id="KW-0812">Transmembrane</keyword>
<dbReference type="Proteomes" id="UP000694941">
    <property type="component" value="Unplaced"/>
</dbReference>
<evidence type="ECO:0000256" key="2">
    <source>
        <dbReference type="ARBA" id="ARBA00010663"/>
    </source>
</evidence>
<evidence type="ECO:0000313" key="14">
    <source>
        <dbReference type="RefSeq" id="XP_022242408.1"/>
    </source>
</evidence>
<name>A0ABM1SFK3_LIMPO</name>
<evidence type="ECO:0000259" key="12">
    <source>
        <dbReference type="PROSITE" id="PS50262"/>
    </source>
</evidence>
<proteinExistence type="inferred from homology"/>
<dbReference type="RefSeq" id="XP_022242408.1">
    <property type="nucleotide sequence ID" value="XM_022386700.1"/>
</dbReference>
<keyword evidence="13" id="KW-1185">Reference proteome</keyword>
<comment type="subcellular location">
    <subcellularLocation>
        <location evidence="1">Cell membrane</location>
        <topology evidence="1">Multi-pass membrane protein</topology>
    </subcellularLocation>
</comment>
<dbReference type="PRINTS" id="PR00237">
    <property type="entry name" value="GPCRRHODOPSN"/>
</dbReference>
<feature type="domain" description="G-protein coupled receptors family 1 profile" evidence="12">
    <location>
        <begin position="24"/>
        <end position="201"/>
    </location>
</feature>